<comment type="caution">
    <text evidence="1">The sequence shown here is derived from an EMBL/GenBank/DDBJ whole genome shotgun (WGS) entry which is preliminary data.</text>
</comment>
<sequence length="74" mass="8400">MSIHRGMQDARCDQARSEADISAEEILRRIYALPVAWQLRTVEFLRTHANPELRACAKPLEDALILRRLMGGAP</sequence>
<accession>A0ABV7S509</accession>
<name>A0ABV7S509_9RHOB</name>
<dbReference type="RefSeq" id="WP_019352143.1">
    <property type="nucleotide sequence ID" value="NZ_JBHRXE010000058.1"/>
</dbReference>
<organism evidence="1 2">
    <name type="scientific">Paracoccus simplex</name>
    <dbReference type="NCBI Taxonomy" id="2086346"/>
    <lineage>
        <taxon>Bacteria</taxon>
        <taxon>Pseudomonadati</taxon>
        <taxon>Pseudomonadota</taxon>
        <taxon>Alphaproteobacteria</taxon>
        <taxon>Rhodobacterales</taxon>
        <taxon>Paracoccaceae</taxon>
        <taxon>Paracoccus</taxon>
    </lineage>
</organism>
<protein>
    <submittedName>
        <fullName evidence="1">Uncharacterized protein</fullName>
    </submittedName>
</protein>
<keyword evidence="2" id="KW-1185">Reference proteome</keyword>
<proteinExistence type="predicted"/>
<evidence type="ECO:0000313" key="1">
    <source>
        <dbReference type="EMBL" id="MFC3571401.1"/>
    </source>
</evidence>
<dbReference type="EMBL" id="JBHRXE010000058">
    <property type="protein sequence ID" value="MFC3571401.1"/>
    <property type="molecule type" value="Genomic_DNA"/>
</dbReference>
<reference evidence="2" key="1">
    <citation type="journal article" date="2019" name="Int. J. Syst. Evol. Microbiol.">
        <title>The Global Catalogue of Microorganisms (GCM) 10K type strain sequencing project: providing services to taxonomists for standard genome sequencing and annotation.</title>
        <authorList>
            <consortium name="The Broad Institute Genomics Platform"/>
            <consortium name="The Broad Institute Genome Sequencing Center for Infectious Disease"/>
            <person name="Wu L."/>
            <person name="Ma J."/>
        </authorList>
    </citation>
    <scope>NUCLEOTIDE SEQUENCE [LARGE SCALE GENOMIC DNA]</scope>
    <source>
        <strain evidence="2">VKM B-3226</strain>
    </source>
</reference>
<dbReference type="Proteomes" id="UP001595596">
    <property type="component" value="Unassembled WGS sequence"/>
</dbReference>
<evidence type="ECO:0000313" key="2">
    <source>
        <dbReference type="Proteomes" id="UP001595596"/>
    </source>
</evidence>
<gene>
    <name evidence="1" type="ORF">ACFOMP_18255</name>
</gene>